<dbReference type="SUPFAM" id="SSF56784">
    <property type="entry name" value="HAD-like"/>
    <property type="match status" value="1"/>
</dbReference>
<dbReference type="GO" id="GO:0043682">
    <property type="term" value="F:P-type divalent copper transporter activity"/>
    <property type="evidence" value="ECO:0007669"/>
    <property type="project" value="TreeGrafter"/>
</dbReference>
<dbReference type="InterPro" id="IPR023299">
    <property type="entry name" value="ATPase_P-typ_cyto_dom_N"/>
</dbReference>
<dbReference type="AlphaFoldDB" id="A0A0C2D2K9"/>
<dbReference type="SFLD" id="SFLDS00003">
    <property type="entry name" value="Haloacid_Dehalogenase"/>
    <property type="match status" value="1"/>
</dbReference>
<feature type="transmembrane region" description="Helical" evidence="11">
    <location>
        <begin position="361"/>
        <end position="384"/>
    </location>
</feature>
<evidence type="ECO:0000256" key="7">
    <source>
        <dbReference type="ARBA" id="ARBA00022840"/>
    </source>
</evidence>
<dbReference type="EMBL" id="JMCC02000074">
    <property type="protein sequence ID" value="KIG14362.1"/>
    <property type="molecule type" value="Genomic_DNA"/>
</dbReference>
<keyword evidence="10 11" id="KW-0472">Membrane</keyword>
<keyword evidence="8" id="KW-1278">Translocase</keyword>
<dbReference type="InterPro" id="IPR008250">
    <property type="entry name" value="ATPase_P-typ_transduc_dom_A_sf"/>
</dbReference>
<evidence type="ECO:0000259" key="13">
    <source>
        <dbReference type="Pfam" id="PF00122"/>
    </source>
</evidence>
<dbReference type="InterPro" id="IPR023298">
    <property type="entry name" value="ATPase_P-typ_TM_dom_sf"/>
</dbReference>
<feature type="transmembrane region" description="Helical" evidence="11">
    <location>
        <begin position="681"/>
        <end position="700"/>
    </location>
</feature>
<dbReference type="InterPro" id="IPR023214">
    <property type="entry name" value="HAD_sf"/>
</dbReference>
<dbReference type="Pfam" id="PF00122">
    <property type="entry name" value="E1-E2_ATPase"/>
    <property type="match status" value="1"/>
</dbReference>
<dbReference type="GO" id="GO:0005507">
    <property type="term" value="F:copper ion binding"/>
    <property type="evidence" value="ECO:0007669"/>
    <property type="project" value="TreeGrafter"/>
</dbReference>
<comment type="subcellular location">
    <subcellularLocation>
        <location evidence="1">Cell membrane</location>
        <topology evidence="1">Multi-pass membrane protein</topology>
    </subcellularLocation>
</comment>
<evidence type="ECO:0000256" key="11">
    <source>
        <dbReference type="RuleBase" id="RU362081"/>
    </source>
</evidence>
<dbReference type="NCBIfam" id="TIGR01494">
    <property type="entry name" value="ATPase_P-type"/>
    <property type="match status" value="1"/>
</dbReference>
<dbReference type="GO" id="GO:0060003">
    <property type="term" value="P:copper ion export"/>
    <property type="evidence" value="ECO:0007669"/>
    <property type="project" value="UniProtKB-ARBA"/>
</dbReference>
<sequence length="735" mass="77094">MRRRGLGVTVPARMSEQDGDTGGKVQWTCPMHPEVIRDEPGACPKCGMALEPRTITGARVENPELHDMRRRLWVSLIFTIPLFVLSMLPMVITADPLASVPAPIRPWIELLLATPVVLWCGWPFLVRGARSLVPRRPWNLNMWTLIGLGVTVAYVYSVVATIAPDLFPASMRDHHDRVPVYFEAAAMIVALVLVGQVLELRARSRTGAAIEALLGMAPKSARKLLDDGSEIDVDIAAIQVGDRLRVRPGEQIPVDGEVVDGRSSVDESMLTGEPLPVTKQIGDPVIGATLNTAGGLVVRAQKVGSETMLARIVALVAEAQRSRAPIQALADTVAGVFVPVVVAVSIATFVIWSIWGPEPRMAHGLVNAVAVLIIACPCALGLATPISIMVAMGRGAQAGVLFADAEAIERLEAVQWLVVDKTGTLTEGKPTLTRVETVPGGPSEDQLLGWVASVERGSEHPLAAAIVAGAVQRGLELDPAQGFESVTGKGVLGRVDGRAVAIGNHALLDDQGVEAQALAAIDERAEALRAEGASAMLVAVDRRVAGLIAVADPIKASTREALAGLREDGLQILMLTGDAHATAAHVADALGIDALISEQLPADKAAEIAALQAKGQRVAMAGDGINDAPALAQADVGIAMGTGTDVAIGSAGVTLVHGDLRAILRARRLSRATMRNIKQNLAFAFVYNALGVPVAAGLLYPIAGVLLSPMIAAAAMSLSSVSVISNALRLRRAKL</sequence>
<evidence type="ECO:0000256" key="10">
    <source>
        <dbReference type="ARBA" id="ARBA00023136"/>
    </source>
</evidence>
<comment type="similarity">
    <text evidence="2 11">Belongs to the cation transport ATPase (P-type) (TC 3.A.3) family. Type IB subfamily.</text>
</comment>
<keyword evidence="4 11" id="KW-0812">Transmembrane</keyword>
<dbReference type="InterPro" id="IPR018303">
    <property type="entry name" value="ATPase_P-typ_P_site"/>
</dbReference>
<evidence type="ECO:0000256" key="5">
    <source>
        <dbReference type="ARBA" id="ARBA00022723"/>
    </source>
</evidence>
<evidence type="ECO:0000256" key="1">
    <source>
        <dbReference type="ARBA" id="ARBA00004651"/>
    </source>
</evidence>
<dbReference type="NCBIfam" id="TIGR01511">
    <property type="entry name" value="ATPase-IB1_Cu"/>
    <property type="match status" value="1"/>
</dbReference>
<reference evidence="15 16" key="1">
    <citation type="submission" date="2014-12" db="EMBL/GenBank/DDBJ databases">
        <title>Genome assembly of Enhygromyxa salina DSM 15201.</title>
        <authorList>
            <person name="Sharma G."/>
            <person name="Subramanian S."/>
        </authorList>
    </citation>
    <scope>NUCLEOTIDE SEQUENCE [LARGE SCALE GENOMIC DNA]</scope>
    <source>
        <strain evidence="15 16">DSM 15201</strain>
    </source>
</reference>
<comment type="caution">
    <text evidence="15">The sequence shown here is derived from an EMBL/GenBank/DDBJ whole genome shotgun (WGS) entry which is preliminary data.</text>
</comment>
<keyword evidence="9 11" id="KW-1133">Transmembrane helix</keyword>
<evidence type="ECO:0000256" key="6">
    <source>
        <dbReference type="ARBA" id="ARBA00022741"/>
    </source>
</evidence>
<dbReference type="SFLD" id="SFLDF00027">
    <property type="entry name" value="p-type_atpase"/>
    <property type="match status" value="1"/>
</dbReference>
<dbReference type="PANTHER" id="PTHR43520">
    <property type="entry name" value="ATP7, ISOFORM B"/>
    <property type="match status" value="1"/>
</dbReference>
<dbReference type="CDD" id="cd02094">
    <property type="entry name" value="P-type_ATPase_Cu-like"/>
    <property type="match status" value="1"/>
</dbReference>
<dbReference type="PANTHER" id="PTHR43520:SF8">
    <property type="entry name" value="P-TYPE CU(+) TRANSPORTER"/>
    <property type="match status" value="1"/>
</dbReference>
<dbReference type="InterPro" id="IPR036412">
    <property type="entry name" value="HAD-like_sf"/>
</dbReference>
<dbReference type="SUPFAM" id="SSF81653">
    <property type="entry name" value="Calcium ATPase, transduction domain A"/>
    <property type="match status" value="1"/>
</dbReference>
<feature type="transmembrane region" description="Helical" evidence="11">
    <location>
        <begin position="706"/>
        <end position="728"/>
    </location>
</feature>
<feature type="transmembrane region" description="Helical" evidence="11">
    <location>
        <begin position="138"/>
        <end position="159"/>
    </location>
</feature>
<dbReference type="Proteomes" id="UP000031599">
    <property type="component" value="Unassembled WGS sequence"/>
</dbReference>
<evidence type="ECO:0000256" key="9">
    <source>
        <dbReference type="ARBA" id="ARBA00022989"/>
    </source>
</evidence>
<dbReference type="SFLD" id="SFLDG00002">
    <property type="entry name" value="C1.7:_P-type_atpase_like"/>
    <property type="match status" value="1"/>
</dbReference>
<dbReference type="GO" id="GO:0016887">
    <property type="term" value="F:ATP hydrolysis activity"/>
    <property type="evidence" value="ECO:0007669"/>
    <property type="project" value="InterPro"/>
</dbReference>
<evidence type="ECO:0000313" key="16">
    <source>
        <dbReference type="Proteomes" id="UP000031599"/>
    </source>
</evidence>
<proteinExistence type="inferred from homology"/>
<name>A0A0C2D2K9_9BACT</name>
<dbReference type="PROSITE" id="PS00154">
    <property type="entry name" value="ATPASE_E1_E2"/>
    <property type="match status" value="1"/>
</dbReference>
<feature type="transmembrane region" description="Helical" evidence="11">
    <location>
        <begin position="72"/>
        <end position="92"/>
    </location>
</feature>
<evidence type="ECO:0000256" key="8">
    <source>
        <dbReference type="ARBA" id="ARBA00022967"/>
    </source>
</evidence>
<dbReference type="InterPro" id="IPR059000">
    <property type="entry name" value="ATPase_P-type_domA"/>
</dbReference>
<dbReference type="GO" id="GO:0005524">
    <property type="term" value="F:ATP binding"/>
    <property type="evidence" value="ECO:0007669"/>
    <property type="project" value="UniProtKB-UniRule"/>
</dbReference>
<feature type="transmembrane region" description="Helical" evidence="11">
    <location>
        <begin position="104"/>
        <end position="126"/>
    </location>
</feature>
<dbReference type="Gene3D" id="3.40.1110.10">
    <property type="entry name" value="Calcium-transporting ATPase, cytoplasmic domain N"/>
    <property type="match status" value="1"/>
</dbReference>
<keyword evidence="5 11" id="KW-0479">Metal-binding</keyword>
<feature type="transmembrane region" description="Helical" evidence="11">
    <location>
        <begin position="179"/>
        <end position="198"/>
    </location>
</feature>
<dbReference type="Pfam" id="PF19335">
    <property type="entry name" value="HMBD"/>
    <property type="match status" value="1"/>
</dbReference>
<feature type="domain" description="Heavy metal binding" evidence="14">
    <location>
        <begin position="27"/>
        <end position="52"/>
    </location>
</feature>
<keyword evidence="6 11" id="KW-0547">Nucleotide-binding</keyword>
<dbReference type="PRINTS" id="PR00943">
    <property type="entry name" value="CUATPASE"/>
</dbReference>
<evidence type="ECO:0000313" key="15">
    <source>
        <dbReference type="EMBL" id="KIG14362.1"/>
    </source>
</evidence>
<dbReference type="Gene3D" id="2.70.150.10">
    <property type="entry name" value="Calcium-transporting ATPase, cytoplasmic transduction domain A"/>
    <property type="match status" value="1"/>
</dbReference>
<accession>A0A0C2D2K9</accession>
<keyword evidence="7 11" id="KW-0067">ATP-binding</keyword>
<dbReference type="InterPro" id="IPR027256">
    <property type="entry name" value="P-typ_ATPase_IB"/>
</dbReference>
<dbReference type="InterPro" id="IPR045800">
    <property type="entry name" value="HMBD"/>
</dbReference>
<evidence type="ECO:0000256" key="4">
    <source>
        <dbReference type="ARBA" id="ARBA00022692"/>
    </source>
</evidence>
<keyword evidence="3 11" id="KW-1003">Cell membrane</keyword>
<evidence type="ECO:0000256" key="12">
    <source>
        <dbReference type="SAM" id="MobiDB-lite"/>
    </source>
</evidence>
<evidence type="ECO:0000259" key="14">
    <source>
        <dbReference type="Pfam" id="PF19335"/>
    </source>
</evidence>
<dbReference type="Pfam" id="PF00702">
    <property type="entry name" value="Hydrolase"/>
    <property type="match status" value="1"/>
</dbReference>
<dbReference type="SUPFAM" id="SSF81665">
    <property type="entry name" value="Calcium ATPase, transmembrane domain M"/>
    <property type="match status" value="1"/>
</dbReference>
<gene>
    <name evidence="15" type="ORF">DB30_06837</name>
</gene>
<evidence type="ECO:0000256" key="3">
    <source>
        <dbReference type="ARBA" id="ARBA00022475"/>
    </source>
</evidence>
<dbReference type="PRINTS" id="PR00119">
    <property type="entry name" value="CATATPASE"/>
</dbReference>
<organism evidence="15 16">
    <name type="scientific">Enhygromyxa salina</name>
    <dbReference type="NCBI Taxonomy" id="215803"/>
    <lineage>
        <taxon>Bacteria</taxon>
        <taxon>Pseudomonadati</taxon>
        <taxon>Myxococcota</taxon>
        <taxon>Polyangia</taxon>
        <taxon>Nannocystales</taxon>
        <taxon>Nannocystaceae</taxon>
        <taxon>Enhygromyxa</taxon>
    </lineage>
</organism>
<protein>
    <submittedName>
        <fullName evidence="15">Lead, cadmium, zinc and mercury transporting ATPase</fullName>
    </submittedName>
</protein>
<dbReference type="GO" id="GO:0005886">
    <property type="term" value="C:plasma membrane"/>
    <property type="evidence" value="ECO:0007669"/>
    <property type="project" value="UniProtKB-SubCell"/>
</dbReference>
<dbReference type="InterPro" id="IPR044492">
    <property type="entry name" value="P_typ_ATPase_HD_dom"/>
</dbReference>
<feature type="region of interest" description="Disordered" evidence="12">
    <location>
        <begin position="1"/>
        <end position="24"/>
    </location>
</feature>
<feature type="domain" description="P-type ATPase A" evidence="13">
    <location>
        <begin position="216"/>
        <end position="316"/>
    </location>
</feature>
<dbReference type="InterPro" id="IPR001757">
    <property type="entry name" value="P_typ_ATPase"/>
</dbReference>
<dbReference type="Gene3D" id="3.40.50.1000">
    <property type="entry name" value="HAD superfamily/HAD-like"/>
    <property type="match status" value="1"/>
</dbReference>
<dbReference type="NCBIfam" id="TIGR01525">
    <property type="entry name" value="ATPase-IB_hvy"/>
    <property type="match status" value="1"/>
</dbReference>
<feature type="transmembrane region" description="Helical" evidence="11">
    <location>
        <begin position="328"/>
        <end position="355"/>
    </location>
</feature>
<dbReference type="GO" id="GO:0055070">
    <property type="term" value="P:copper ion homeostasis"/>
    <property type="evidence" value="ECO:0007669"/>
    <property type="project" value="TreeGrafter"/>
</dbReference>
<dbReference type="FunFam" id="2.70.150.10:FF:000020">
    <property type="entry name" value="Copper-exporting P-type ATPase A"/>
    <property type="match status" value="1"/>
</dbReference>
<evidence type="ECO:0000256" key="2">
    <source>
        <dbReference type="ARBA" id="ARBA00006024"/>
    </source>
</evidence>